<dbReference type="InterPro" id="IPR051908">
    <property type="entry name" value="Ribosomal_N-acetyltransferase"/>
</dbReference>
<gene>
    <name evidence="2" type="ORF">ACFPET_10550</name>
</gene>
<dbReference type="EC" id="2.3.-.-" evidence="2"/>
<comment type="caution">
    <text evidence="2">The sequence shown here is derived from an EMBL/GenBank/DDBJ whole genome shotgun (WGS) entry which is preliminary data.</text>
</comment>
<evidence type="ECO:0000313" key="3">
    <source>
        <dbReference type="Proteomes" id="UP001595823"/>
    </source>
</evidence>
<dbReference type="InterPro" id="IPR016181">
    <property type="entry name" value="Acyl_CoA_acyltransferase"/>
</dbReference>
<organism evidence="2 3">
    <name type="scientific">Salininema proteolyticum</name>
    <dbReference type="NCBI Taxonomy" id="1607685"/>
    <lineage>
        <taxon>Bacteria</taxon>
        <taxon>Bacillati</taxon>
        <taxon>Actinomycetota</taxon>
        <taxon>Actinomycetes</taxon>
        <taxon>Glycomycetales</taxon>
        <taxon>Glycomycetaceae</taxon>
        <taxon>Salininema</taxon>
    </lineage>
</organism>
<dbReference type="Gene3D" id="3.40.630.30">
    <property type="match status" value="1"/>
</dbReference>
<keyword evidence="2" id="KW-0808">Transferase</keyword>
<evidence type="ECO:0000259" key="1">
    <source>
        <dbReference type="PROSITE" id="PS51186"/>
    </source>
</evidence>
<accession>A0ABV8TXU9</accession>
<feature type="domain" description="N-acetyltransferase" evidence="1">
    <location>
        <begin position="10"/>
        <end position="177"/>
    </location>
</feature>
<sequence length="188" mass="21099">MFELPLKDNAVLRPLEPWRAEEFLENMDRSRDHISPWVGATFPASTLDEARAVLQRYADGAAKDRQRIYGIWLDGVLVGGTMFVSFDAADGVCEVGVWLQPDAEGQGLVTMAVEKLLEWAFEVRGLVRAEWRTIPENGPSVAVAERLEMRREGLLRQLTPRGGGRADEAIYAILADEWRERRSSAGSR</sequence>
<dbReference type="Pfam" id="PF13302">
    <property type="entry name" value="Acetyltransf_3"/>
    <property type="match status" value="1"/>
</dbReference>
<evidence type="ECO:0000313" key="2">
    <source>
        <dbReference type="EMBL" id="MFC4335639.1"/>
    </source>
</evidence>
<keyword evidence="2" id="KW-0012">Acyltransferase</keyword>
<protein>
    <submittedName>
        <fullName evidence="2">GNAT family N-acetyltransferase</fullName>
        <ecNumber evidence="2">2.3.-.-</ecNumber>
    </submittedName>
</protein>
<dbReference type="RefSeq" id="WP_380620705.1">
    <property type="nucleotide sequence ID" value="NZ_JBHSDK010000015.1"/>
</dbReference>
<dbReference type="GO" id="GO:0016746">
    <property type="term" value="F:acyltransferase activity"/>
    <property type="evidence" value="ECO:0007669"/>
    <property type="project" value="UniProtKB-KW"/>
</dbReference>
<dbReference type="PROSITE" id="PS51186">
    <property type="entry name" value="GNAT"/>
    <property type="match status" value="1"/>
</dbReference>
<dbReference type="CDD" id="cd04301">
    <property type="entry name" value="NAT_SF"/>
    <property type="match status" value="1"/>
</dbReference>
<dbReference type="EMBL" id="JBHSDK010000015">
    <property type="protein sequence ID" value="MFC4335639.1"/>
    <property type="molecule type" value="Genomic_DNA"/>
</dbReference>
<reference evidence="3" key="1">
    <citation type="journal article" date="2019" name="Int. J. Syst. Evol. Microbiol.">
        <title>The Global Catalogue of Microorganisms (GCM) 10K type strain sequencing project: providing services to taxonomists for standard genome sequencing and annotation.</title>
        <authorList>
            <consortium name="The Broad Institute Genomics Platform"/>
            <consortium name="The Broad Institute Genome Sequencing Center for Infectious Disease"/>
            <person name="Wu L."/>
            <person name="Ma J."/>
        </authorList>
    </citation>
    <scope>NUCLEOTIDE SEQUENCE [LARGE SCALE GENOMIC DNA]</scope>
    <source>
        <strain evidence="3">IBRC-M 10908</strain>
    </source>
</reference>
<dbReference type="InterPro" id="IPR000182">
    <property type="entry name" value="GNAT_dom"/>
</dbReference>
<dbReference type="PANTHER" id="PTHR43441">
    <property type="entry name" value="RIBOSOMAL-PROTEIN-SERINE ACETYLTRANSFERASE"/>
    <property type="match status" value="1"/>
</dbReference>
<name>A0ABV8TXU9_9ACTN</name>
<dbReference type="SUPFAM" id="SSF55729">
    <property type="entry name" value="Acyl-CoA N-acyltransferases (Nat)"/>
    <property type="match status" value="1"/>
</dbReference>
<dbReference type="PANTHER" id="PTHR43441:SF10">
    <property type="entry name" value="ACETYLTRANSFERASE"/>
    <property type="match status" value="1"/>
</dbReference>
<keyword evidence="3" id="KW-1185">Reference proteome</keyword>
<dbReference type="Proteomes" id="UP001595823">
    <property type="component" value="Unassembled WGS sequence"/>
</dbReference>
<proteinExistence type="predicted"/>